<organism evidence="2 3">
    <name type="scientific">Halorhodospira halophila (strain DSM 244 / SL1)</name>
    <name type="common">Ectothiorhodospira halophila (strain DSM 244 / SL1)</name>
    <dbReference type="NCBI Taxonomy" id="349124"/>
    <lineage>
        <taxon>Bacteria</taxon>
        <taxon>Pseudomonadati</taxon>
        <taxon>Pseudomonadota</taxon>
        <taxon>Gammaproteobacteria</taxon>
        <taxon>Chromatiales</taxon>
        <taxon>Ectothiorhodospiraceae</taxon>
        <taxon>Halorhodospira</taxon>
    </lineage>
</organism>
<keyword evidence="1" id="KW-0812">Transmembrane</keyword>
<evidence type="ECO:0000313" key="3">
    <source>
        <dbReference type="Proteomes" id="UP000000647"/>
    </source>
</evidence>
<keyword evidence="1" id="KW-0472">Membrane</keyword>
<evidence type="ECO:0008006" key="4">
    <source>
        <dbReference type="Google" id="ProtNLM"/>
    </source>
</evidence>
<dbReference type="eggNOG" id="ENOG5032RP9">
    <property type="taxonomic scope" value="Bacteria"/>
</dbReference>
<dbReference type="InterPro" id="IPR021279">
    <property type="entry name" value="DUF2721"/>
</dbReference>
<dbReference type="OrthoDB" id="9813525at2"/>
<protein>
    <recommendedName>
        <fullName evidence="4">DUF2721 domain-containing protein</fullName>
    </recommendedName>
</protein>
<feature type="transmembrane region" description="Helical" evidence="1">
    <location>
        <begin position="101"/>
        <end position="118"/>
    </location>
</feature>
<evidence type="ECO:0000313" key="2">
    <source>
        <dbReference type="EMBL" id="ABM63026.1"/>
    </source>
</evidence>
<dbReference type="STRING" id="349124.Hhal_2262"/>
<dbReference type="RefSeq" id="WP_011815048.1">
    <property type="nucleotide sequence ID" value="NC_008789.1"/>
</dbReference>
<proteinExistence type="predicted"/>
<name>A1WZB4_HALHL</name>
<feature type="transmembrane region" description="Helical" evidence="1">
    <location>
        <begin position="75"/>
        <end position="95"/>
    </location>
</feature>
<gene>
    <name evidence="2" type="ordered locus">Hhal_2262</name>
</gene>
<dbReference type="AlphaFoldDB" id="A1WZB4"/>
<dbReference type="Proteomes" id="UP000000647">
    <property type="component" value="Chromosome"/>
</dbReference>
<dbReference type="EMBL" id="CP000544">
    <property type="protein sequence ID" value="ABM63026.1"/>
    <property type="molecule type" value="Genomic_DNA"/>
</dbReference>
<dbReference type="Pfam" id="PF11026">
    <property type="entry name" value="DUF2721"/>
    <property type="match status" value="1"/>
</dbReference>
<keyword evidence="3" id="KW-1185">Reference proteome</keyword>
<dbReference type="KEGG" id="hha:Hhal_2262"/>
<reference evidence="2 3" key="2">
    <citation type="journal article" date="2013" name="Stand. Genomic Sci.">
        <title>Complete genome sequence of Halorhodospira halophila SL1.</title>
        <authorList>
            <person name="Challacombe J.F."/>
            <person name="Majid S."/>
            <person name="Deole R."/>
            <person name="Brettin T.S."/>
            <person name="Bruce D."/>
            <person name="Delano S.F."/>
            <person name="Detter J.C."/>
            <person name="Gleasner C.D."/>
            <person name="Han C.S."/>
            <person name="Misra M."/>
            <person name="Reitenga K.G."/>
            <person name="Mikhailova N."/>
            <person name="Woyke T."/>
            <person name="Pitluck S."/>
            <person name="Nolan M."/>
            <person name="Land M.L."/>
            <person name="Saunders E."/>
            <person name="Tapia R."/>
            <person name="Lapidus A."/>
            <person name="Ivanova N."/>
            <person name="Hoff W.D."/>
        </authorList>
    </citation>
    <scope>NUCLEOTIDE SEQUENCE [LARGE SCALE GENOMIC DNA]</scope>
    <source>
        <strain evidence="3">DSM 244 / SL1</strain>
    </source>
</reference>
<reference evidence="3" key="1">
    <citation type="submission" date="2006-12" db="EMBL/GenBank/DDBJ databases">
        <title>Complete sequence of Halorhodospira halophila SL1.</title>
        <authorList>
            <consortium name="US DOE Joint Genome Institute"/>
            <person name="Copeland A."/>
            <person name="Lucas S."/>
            <person name="Lapidus A."/>
            <person name="Barry K."/>
            <person name="Detter J.C."/>
            <person name="Glavina del Rio T."/>
            <person name="Hammon N."/>
            <person name="Israni S."/>
            <person name="Dalin E."/>
            <person name="Tice H."/>
            <person name="Pitluck S."/>
            <person name="Saunders E."/>
            <person name="Brettin T."/>
            <person name="Bruce D."/>
            <person name="Han C."/>
            <person name="Tapia R."/>
            <person name="Schmutz J."/>
            <person name="Larimer F."/>
            <person name="Land M."/>
            <person name="Hauser L."/>
            <person name="Kyrpides N."/>
            <person name="Mikhailova N."/>
            <person name="Hoff W."/>
            <person name="Richardson P."/>
        </authorList>
    </citation>
    <scope>NUCLEOTIDE SEQUENCE [LARGE SCALE GENOMIC DNA]</scope>
    <source>
        <strain evidence="3">DSM 244 / SL1</strain>
    </source>
</reference>
<sequence>MFQTPEPTAELTLSTPALLFPAISLLLLAYTNRFMGLASLIRDLESKYRSTHDVCLRTQIENLRKRVLLIRNMQVAGVASLFFCVLCMLVLFVGSMLLGKVLFTISLLLMLASLGLSLRELQISVGALHVQLRDLENRHEEEGR</sequence>
<keyword evidence="1" id="KW-1133">Transmembrane helix</keyword>
<dbReference type="HOGENOM" id="CLU_126543_0_0_6"/>
<feature type="transmembrane region" description="Helical" evidence="1">
    <location>
        <begin position="20"/>
        <end position="41"/>
    </location>
</feature>
<evidence type="ECO:0000256" key="1">
    <source>
        <dbReference type="SAM" id="Phobius"/>
    </source>
</evidence>
<accession>A1WZB4</accession>